<comment type="caution">
    <text evidence="7">The sequence shown here is derived from an EMBL/GenBank/DDBJ whole genome shotgun (WGS) entry which is preliminary data.</text>
</comment>
<dbReference type="InterPro" id="IPR006059">
    <property type="entry name" value="SBP"/>
</dbReference>
<protein>
    <submittedName>
        <fullName evidence="7">Extracellular solute-binding protein</fullName>
    </submittedName>
</protein>
<organism evidence="7 8">
    <name type="scientific">Paenibacillus vulneris</name>
    <dbReference type="NCBI Taxonomy" id="1133364"/>
    <lineage>
        <taxon>Bacteria</taxon>
        <taxon>Bacillati</taxon>
        <taxon>Bacillota</taxon>
        <taxon>Bacilli</taxon>
        <taxon>Bacillales</taxon>
        <taxon>Paenibacillaceae</taxon>
        <taxon>Paenibacillus</taxon>
    </lineage>
</organism>
<dbReference type="PROSITE" id="PS51257">
    <property type="entry name" value="PROKAR_LIPOPROTEIN"/>
    <property type="match status" value="1"/>
</dbReference>
<dbReference type="PANTHER" id="PTHR43649:SF33">
    <property type="entry name" value="POLYGALACTURONAN_RHAMNOGALACTURONAN-BINDING PROTEIN YTCQ"/>
    <property type="match status" value="1"/>
</dbReference>
<keyword evidence="5" id="KW-0449">Lipoprotein</keyword>
<reference evidence="8" key="1">
    <citation type="journal article" date="2019" name="Int. J. Syst. Evol. Microbiol.">
        <title>The Global Catalogue of Microorganisms (GCM) 10K type strain sequencing project: providing services to taxonomists for standard genome sequencing and annotation.</title>
        <authorList>
            <consortium name="The Broad Institute Genomics Platform"/>
            <consortium name="The Broad Institute Genome Sequencing Center for Infectious Disease"/>
            <person name="Wu L."/>
            <person name="Ma J."/>
        </authorList>
    </citation>
    <scope>NUCLEOTIDE SEQUENCE [LARGE SCALE GENOMIC DNA]</scope>
    <source>
        <strain evidence="8">CCUG 53270</strain>
    </source>
</reference>
<gene>
    <name evidence="7" type="ORF">ACFQ4B_17300</name>
</gene>
<accession>A0ABW3UM73</accession>
<dbReference type="Pfam" id="PF01547">
    <property type="entry name" value="SBP_bac_1"/>
    <property type="match status" value="1"/>
</dbReference>
<evidence type="ECO:0000256" key="4">
    <source>
        <dbReference type="ARBA" id="ARBA00023139"/>
    </source>
</evidence>
<evidence type="ECO:0000313" key="7">
    <source>
        <dbReference type="EMBL" id="MFD1221878.1"/>
    </source>
</evidence>
<dbReference type="EMBL" id="JBHTLU010000019">
    <property type="protein sequence ID" value="MFD1221878.1"/>
    <property type="molecule type" value="Genomic_DNA"/>
</dbReference>
<keyword evidence="2 6" id="KW-0732">Signal</keyword>
<name>A0ABW3UM73_9BACL</name>
<keyword evidence="3" id="KW-0472">Membrane</keyword>
<dbReference type="Gene3D" id="3.40.190.10">
    <property type="entry name" value="Periplasmic binding protein-like II"/>
    <property type="match status" value="2"/>
</dbReference>
<dbReference type="RefSeq" id="WP_345586110.1">
    <property type="nucleotide sequence ID" value="NZ_BAABJG010000003.1"/>
</dbReference>
<evidence type="ECO:0000256" key="1">
    <source>
        <dbReference type="ARBA" id="ARBA00022475"/>
    </source>
</evidence>
<dbReference type="PANTHER" id="PTHR43649">
    <property type="entry name" value="ARABINOSE-BINDING PROTEIN-RELATED"/>
    <property type="match status" value="1"/>
</dbReference>
<dbReference type="SUPFAM" id="SSF53850">
    <property type="entry name" value="Periplasmic binding protein-like II"/>
    <property type="match status" value="1"/>
</dbReference>
<proteinExistence type="predicted"/>
<keyword evidence="1" id="KW-1003">Cell membrane</keyword>
<keyword evidence="4" id="KW-0564">Palmitate</keyword>
<dbReference type="Proteomes" id="UP001597180">
    <property type="component" value="Unassembled WGS sequence"/>
</dbReference>
<evidence type="ECO:0000256" key="5">
    <source>
        <dbReference type="ARBA" id="ARBA00023288"/>
    </source>
</evidence>
<evidence type="ECO:0000256" key="6">
    <source>
        <dbReference type="SAM" id="SignalP"/>
    </source>
</evidence>
<feature type="signal peptide" evidence="6">
    <location>
        <begin position="1"/>
        <end position="22"/>
    </location>
</feature>
<evidence type="ECO:0000256" key="3">
    <source>
        <dbReference type="ARBA" id="ARBA00023136"/>
    </source>
</evidence>
<dbReference type="InterPro" id="IPR050490">
    <property type="entry name" value="Bact_solute-bd_prot1"/>
</dbReference>
<evidence type="ECO:0000313" key="8">
    <source>
        <dbReference type="Proteomes" id="UP001597180"/>
    </source>
</evidence>
<sequence>MDIQRKASLMSILLLLSVLLTACTDGTSEDGGKGSAQRSSDEAYPLTFVVNQAGDIPPKDNEMEKAIQAYTQTDLQIQWIPTSGYDEKVNVMIASNELPKLIKLNYTPTIMGALKSDLFWEIGPYLKDYKNLSAQDRRYYDNIAVNGKIYGVPLFRELGRAAVHYRKDWFDAFGVQLPQTLDEWYSVIKLMAKGDPDHNGKDDTYGFMLDKKYNQDTSSTLTRFTVAQGGPNKWKVENGEFIPEFMTEPFFSTMKLFRKLYEEKLINQDFAVVDATEIDKAFESGRTAIRMSGGNAQTMQDKLIKAVPTAVIDAAPVEGPFGRRLPGESGNAGFLAIPRDTVQTVDELKRILRFIDQLMDPPMATLLVKGLEGRHWEDKGEFTVPLNPEADAREVKPYRDALPQRNESYNISKPMKQSDLYLKNNQITKENEKYIVVNPALTLDSATFSEKGRMLEQLISDAETNFIMGKIDEAGWKAEIERWKQAGGEKMAQEYKAAYERGRKQ</sequence>
<keyword evidence="8" id="KW-1185">Reference proteome</keyword>
<evidence type="ECO:0000256" key="2">
    <source>
        <dbReference type="ARBA" id="ARBA00022729"/>
    </source>
</evidence>
<feature type="chain" id="PRO_5045418817" evidence="6">
    <location>
        <begin position="23"/>
        <end position="505"/>
    </location>
</feature>